<organism evidence="1 2">
    <name type="scientific">Antrihabitans cavernicola</name>
    <dbReference type="NCBI Taxonomy" id="2495913"/>
    <lineage>
        <taxon>Bacteria</taxon>
        <taxon>Bacillati</taxon>
        <taxon>Actinomycetota</taxon>
        <taxon>Actinomycetes</taxon>
        <taxon>Mycobacteriales</taxon>
        <taxon>Nocardiaceae</taxon>
        <taxon>Antrihabitans</taxon>
    </lineage>
</organism>
<evidence type="ECO:0000313" key="1">
    <source>
        <dbReference type="EMBL" id="KAA0021832.1"/>
    </source>
</evidence>
<evidence type="ECO:0000313" key="2">
    <source>
        <dbReference type="Proteomes" id="UP000322244"/>
    </source>
</evidence>
<sequence>MTELTVSIETMTATVQALSALVLENVALRAGLDAPVPFMLTDAGKAVAEDAGIAFAQFDPDEPVPFVPAETVDGEPLDFGYYEDREGDEWCKSDDGWQLTRFNGRTIQDEYPNEWDETEGYGPLTFLRPLFSDPEPTKTYTLSETAEILGRQGIDTGQNRLKRFLNEGIAWTDHFGEPRGCADGMLVLTDCANRHRKGVVRVTPEGVNELVRVMNVAI</sequence>
<name>A0A5A7S9J2_9NOCA</name>
<dbReference type="RefSeq" id="WP_214633110.1">
    <property type="nucleotide sequence ID" value="NZ_VLNY01000007.1"/>
</dbReference>
<dbReference type="Proteomes" id="UP000322244">
    <property type="component" value="Unassembled WGS sequence"/>
</dbReference>
<dbReference type="AlphaFoldDB" id="A0A5A7S9J2"/>
<proteinExistence type="predicted"/>
<gene>
    <name evidence="1" type="ORF">FOY51_15660</name>
</gene>
<reference evidence="1 2" key="1">
    <citation type="submission" date="2019-07" db="EMBL/GenBank/DDBJ databases">
        <title>Rhodococcus cavernicolus sp. nov., isolated from a cave.</title>
        <authorList>
            <person name="Lee S.D."/>
        </authorList>
    </citation>
    <scope>NUCLEOTIDE SEQUENCE [LARGE SCALE GENOMIC DNA]</scope>
    <source>
        <strain evidence="1 2">C1-24</strain>
    </source>
</reference>
<protein>
    <submittedName>
        <fullName evidence="1">Uncharacterized protein</fullName>
    </submittedName>
</protein>
<keyword evidence="2" id="KW-1185">Reference proteome</keyword>
<accession>A0A5A7S9J2</accession>
<comment type="caution">
    <text evidence="1">The sequence shown here is derived from an EMBL/GenBank/DDBJ whole genome shotgun (WGS) entry which is preliminary data.</text>
</comment>
<dbReference type="EMBL" id="VLNY01000007">
    <property type="protein sequence ID" value="KAA0021832.1"/>
    <property type="molecule type" value="Genomic_DNA"/>
</dbReference>